<evidence type="ECO:0000259" key="10">
    <source>
        <dbReference type="PROSITE" id="PS50866"/>
    </source>
</evidence>
<dbReference type="PROSITE" id="PS50866">
    <property type="entry name" value="GOLD"/>
    <property type="match status" value="1"/>
</dbReference>
<dbReference type="KEGG" id="phet:94286339"/>
<feature type="domain" description="GOLD" evidence="10">
    <location>
        <begin position="50"/>
        <end position="145"/>
    </location>
</feature>
<dbReference type="RefSeq" id="XP_067752419.1">
    <property type="nucleotide sequence ID" value="XM_067896262.1"/>
</dbReference>
<keyword evidence="6 8" id="KW-0472">Membrane</keyword>
<name>A0A836I4K5_9TRYP</name>
<keyword evidence="4 9" id="KW-0732">Signal</keyword>
<dbReference type="Pfam" id="PF01105">
    <property type="entry name" value="EMP24_GP25L"/>
    <property type="match status" value="1"/>
</dbReference>
<accession>A0A836I4K5</accession>
<feature type="signal peptide" evidence="9">
    <location>
        <begin position="1"/>
        <end position="40"/>
    </location>
</feature>
<evidence type="ECO:0000256" key="6">
    <source>
        <dbReference type="ARBA" id="ARBA00023136"/>
    </source>
</evidence>
<keyword evidence="12" id="KW-1185">Reference proteome</keyword>
<dbReference type="InterPro" id="IPR015720">
    <property type="entry name" value="Emp24-like"/>
</dbReference>
<dbReference type="AlphaFoldDB" id="A0A836I4K5"/>
<feature type="chain" id="PRO_5032602631" description="GOLD domain-containing protein" evidence="9">
    <location>
        <begin position="41"/>
        <end position="268"/>
    </location>
</feature>
<evidence type="ECO:0000256" key="2">
    <source>
        <dbReference type="ARBA" id="ARBA00007104"/>
    </source>
</evidence>
<protein>
    <recommendedName>
        <fullName evidence="10">GOLD domain-containing protein</fullName>
    </recommendedName>
</protein>
<evidence type="ECO:0000256" key="3">
    <source>
        <dbReference type="ARBA" id="ARBA00022692"/>
    </source>
</evidence>
<evidence type="ECO:0000256" key="5">
    <source>
        <dbReference type="ARBA" id="ARBA00022989"/>
    </source>
</evidence>
<keyword evidence="3 7" id="KW-0812">Transmembrane</keyword>
<dbReference type="PANTHER" id="PTHR22811">
    <property type="entry name" value="TRANSMEMBRANE EMP24 DOMAIN-CONTAINING PROTEIN"/>
    <property type="match status" value="1"/>
</dbReference>
<evidence type="ECO:0000256" key="4">
    <source>
        <dbReference type="ARBA" id="ARBA00022729"/>
    </source>
</evidence>
<dbReference type="InterPro" id="IPR009038">
    <property type="entry name" value="GOLD_dom"/>
</dbReference>
<evidence type="ECO:0000256" key="8">
    <source>
        <dbReference type="SAM" id="Phobius"/>
    </source>
</evidence>
<dbReference type="Proteomes" id="UP000674318">
    <property type="component" value="Unassembled WGS sequence"/>
</dbReference>
<organism evidence="11 12">
    <name type="scientific">Porcisia hertigi</name>
    <dbReference type="NCBI Taxonomy" id="2761500"/>
    <lineage>
        <taxon>Eukaryota</taxon>
        <taxon>Discoba</taxon>
        <taxon>Euglenozoa</taxon>
        <taxon>Kinetoplastea</taxon>
        <taxon>Metakinetoplastina</taxon>
        <taxon>Trypanosomatida</taxon>
        <taxon>Trypanosomatidae</taxon>
        <taxon>Leishmaniinae</taxon>
        <taxon>Porcisia</taxon>
    </lineage>
</organism>
<evidence type="ECO:0000313" key="12">
    <source>
        <dbReference type="Proteomes" id="UP000674318"/>
    </source>
</evidence>
<gene>
    <name evidence="11" type="ORF">JKF63_00210</name>
</gene>
<keyword evidence="5 8" id="KW-1133">Transmembrane helix</keyword>
<evidence type="ECO:0000313" key="11">
    <source>
        <dbReference type="EMBL" id="KAG5490091.1"/>
    </source>
</evidence>
<evidence type="ECO:0000256" key="9">
    <source>
        <dbReference type="SAM" id="SignalP"/>
    </source>
</evidence>
<dbReference type="SMART" id="SM01190">
    <property type="entry name" value="EMP24_GP25L"/>
    <property type="match status" value="1"/>
</dbReference>
<reference evidence="11 12" key="1">
    <citation type="submission" date="2021-02" db="EMBL/GenBank/DDBJ databases">
        <title>Porcisia hertigi Genome sequencing and assembly.</title>
        <authorList>
            <person name="Almutairi H."/>
            <person name="Gatherer D."/>
        </authorList>
    </citation>
    <scope>NUCLEOTIDE SEQUENCE [LARGE SCALE GENOMIC DNA]</scope>
    <source>
        <strain evidence="11 12">C119</strain>
    </source>
</reference>
<feature type="transmembrane region" description="Helical" evidence="8">
    <location>
        <begin position="235"/>
        <end position="258"/>
    </location>
</feature>
<evidence type="ECO:0000256" key="7">
    <source>
        <dbReference type="RuleBase" id="RU003827"/>
    </source>
</evidence>
<evidence type="ECO:0000256" key="1">
    <source>
        <dbReference type="ARBA" id="ARBA00004479"/>
    </source>
</evidence>
<dbReference type="GeneID" id="94286339"/>
<dbReference type="OrthoDB" id="1929172at2759"/>
<dbReference type="EMBL" id="JAFJZO010000036">
    <property type="protein sequence ID" value="KAG5490091.1"/>
    <property type="molecule type" value="Genomic_DNA"/>
</dbReference>
<comment type="subcellular location">
    <subcellularLocation>
        <location evidence="1 7">Membrane</location>
        <topology evidence="1 7">Single-pass type I membrane protein</topology>
    </subcellularLocation>
</comment>
<comment type="caution">
    <text evidence="11">The sequence shown here is derived from an EMBL/GenBank/DDBJ whole genome shotgun (WGS) entry which is preliminary data.</text>
</comment>
<proteinExistence type="inferred from homology"/>
<comment type="similarity">
    <text evidence="2 7">Belongs to the EMP24/GP25L family.</text>
</comment>
<dbReference type="GO" id="GO:0016020">
    <property type="term" value="C:membrane"/>
    <property type="evidence" value="ECO:0007669"/>
    <property type="project" value="UniProtKB-SubCell"/>
</dbReference>
<sequence>MKSAFTEGACVPSLFRGCPWPILLLVLLLSVLLVITPADALTYHFVDGKPLCFSETIENVKKKQITGTYDWKASATSPASQVQLRLSVKDGSGNVYYDKEMMEGEHSFAVMPNNNVMSGEQLICFTPSSSFVTTEDRAVKVRIELDRELKEDVNRMKEVVEKLERRRQIDGLDVYTYQEAGGQLKDILQPRVYLEAVERALGVTERLLAHVADDLAVSADREGRMRSTSESTFTRVWVCALLLIGVITGVLWMQFHFLKSTLKKKKLL</sequence>